<dbReference type="Gene3D" id="3.40.50.980">
    <property type="match status" value="2"/>
</dbReference>
<evidence type="ECO:0000313" key="9">
    <source>
        <dbReference type="EMBL" id="MXQ14711.1"/>
    </source>
</evidence>
<dbReference type="GO" id="GO:0006631">
    <property type="term" value="P:fatty acid metabolic process"/>
    <property type="evidence" value="ECO:0007669"/>
    <property type="project" value="TreeGrafter"/>
</dbReference>
<evidence type="ECO:0000256" key="6">
    <source>
        <dbReference type="SAM" id="MobiDB-lite"/>
    </source>
</evidence>
<evidence type="ECO:0000259" key="7">
    <source>
        <dbReference type="Pfam" id="PF00501"/>
    </source>
</evidence>
<dbReference type="Gene3D" id="2.30.38.10">
    <property type="entry name" value="Luciferase, Domain 3"/>
    <property type="match status" value="1"/>
</dbReference>
<accession>A0A7X3MWT0</accession>
<dbReference type="InterPro" id="IPR020845">
    <property type="entry name" value="AMP-binding_CS"/>
</dbReference>
<feature type="compositionally biased region" description="Polar residues" evidence="6">
    <location>
        <begin position="12"/>
        <end position="23"/>
    </location>
</feature>
<dbReference type="InterPro" id="IPR045851">
    <property type="entry name" value="AMP-bd_C_sf"/>
</dbReference>
<dbReference type="PROSITE" id="PS00455">
    <property type="entry name" value="AMP_BINDING"/>
    <property type="match status" value="1"/>
</dbReference>
<dbReference type="Pfam" id="PF13193">
    <property type="entry name" value="AMP-binding_C"/>
    <property type="match status" value="1"/>
</dbReference>
<dbReference type="InterPro" id="IPR000873">
    <property type="entry name" value="AMP-dep_synth/lig_dom"/>
</dbReference>
<feature type="region of interest" description="Disordered" evidence="6">
    <location>
        <begin position="1"/>
        <end position="23"/>
    </location>
</feature>
<organism evidence="9 10">
    <name type="scientific">Microvirga makkahensis</name>
    <dbReference type="NCBI Taxonomy" id="1128670"/>
    <lineage>
        <taxon>Bacteria</taxon>
        <taxon>Pseudomonadati</taxon>
        <taxon>Pseudomonadota</taxon>
        <taxon>Alphaproteobacteria</taxon>
        <taxon>Hyphomicrobiales</taxon>
        <taxon>Methylobacteriaceae</taxon>
        <taxon>Microvirga</taxon>
    </lineage>
</organism>
<gene>
    <name evidence="9" type="ORF">GR328_25335</name>
</gene>
<dbReference type="SUPFAM" id="SSF56801">
    <property type="entry name" value="Acetyl-CoA synthetase-like"/>
    <property type="match status" value="1"/>
</dbReference>
<evidence type="ECO:0000259" key="8">
    <source>
        <dbReference type="Pfam" id="PF13193"/>
    </source>
</evidence>
<dbReference type="GO" id="GO:0031956">
    <property type="term" value="F:medium-chain fatty acid-CoA ligase activity"/>
    <property type="evidence" value="ECO:0007669"/>
    <property type="project" value="TreeGrafter"/>
</dbReference>
<dbReference type="AlphaFoldDB" id="A0A7X3MWT0"/>
<dbReference type="OrthoDB" id="9803968at2"/>
<keyword evidence="10" id="KW-1185">Reference proteome</keyword>
<dbReference type="Gene3D" id="3.30.300.30">
    <property type="match status" value="1"/>
</dbReference>
<evidence type="ECO:0000256" key="4">
    <source>
        <dbReference type="ARBA" id="ARBA00066616"/>
    </source>
</evidence>
<proteinExistence type="inferred from homology"/>
<feature type="domain" description="AMP-dependent synthetase/ligase" evidence="7">
    <location>
        <begin position="102"/>
        <end position="467"/>
    </location>
</feature>
<dbReference type="PANTHER" id="PTHR43201:SF5">
    <property type="entry name" value="MEDIUM-CHAIN ACYL-COA LIGASE ACSF2, MITOCHONDRIAL"/>
    <property type="match status" value="1"/>
</dbReference>
<dbReference type="FunFam" id="3.30.300.30:FF:000008">
    <property type="entry name" value="2,3-dihydroxybenzoate-AMP ligase"/>
    <property type="match status" value="1"/>
</dbReference>
<evidence type="ECO:0000256" key="5">
    <source>
        <dbReference type="ARBA" id="ARBA00067668"/>
    </source>
</evidence>
<dbReference type="PANTHER" id="PTHR43201">
    <property type="entry name" value="ACYL-COA SYNTHETASE"/>
    <property type="match status" value="1"/>
</dbReference>
<dbReference type="EMBL" id="WURB01000043">
    <property type="protein sequence ID" value="MXQ14711.1"/>
    <property type="molecule type" value="Genomic_DNA"/>
</dbReference>
<feature type="domain" description="AMP-binding enzyme C-terminal" evidence="8">
    <location>
        <begin position="517"/>
        <end position="593"/>
    </location>
</feature>
<dbReference type="RefSeq" id="WP_160888424.1">
    <property type="nucleotide sequence ID" value="NZ_WURB01000043.1"/>
</dbReference>
<comment type="catalytic activity">
    <reaction evidence="3">
        <text>3-(methylsulfanyl)propanoate + ATP + CoA = 3-(methylsulfanyl)propanoyl-CoA + AMP + diphosphate</text>
        <dbReference type="Rhea" id="RHEA:43052"/>
        <dbReference type="ChEBI" id="CHEBI:30616"/>
        <dbReference type="ChEBI" id="CHEBI:33019"/>
        <dbReference type="ChEBI" id="CHEBI:49016"/>
        <dbReference type="ChEBI" id="CHEBI:57287"/>
        <dbReference type="ChEBI" id="CHEBI:82815"/>
        <dbReference type="ChEBI" id="CHEBI:456215"/>
        <dbReference type="EC" id="6.2.1.44"/>
    </reaction>
    <physiologicalReaction direction="left-to-right" evidence="3">
        <dbReference type="Rhea" id="RHEA:43053"/>
    </physiologicalReaction>
</comment>
<evidence type="ECO:0000313" key="10">
    <source>
        <dbReference type="Proteomes" id="UP000436483"/>
    </source>
</evidence>
<keyword evidence="2" id="KW-0436">Ligase</keyword>
<evidence type="ECO:0000256" key="1">
    <source>
        <dbReference type="ARBA" id="ARBA00006432"/>
    </source>
</evidence>
<comment type="caution">
    <text evidence="9">The sequence shown here is derived from an EMBL/GenBank/DDBJ whole genome shotgun (WGS) entry which is preliminary data.</text>
</comment>
<protein>
    <recommendedName>
        <fullName evidence="5">3-methylmercaptopropionyl-CoA ligase</fullName>
        <ecNumber evidence="4">6.2.1.44</ecNumber>
    </recommendedName>
</protein>
<sequence length="609" mass="67152">MTTTMLPRAGTFFQNSTGHDQGNQTREVDFEIKFGKLPLLSWAVCEVWRPANYSAISFEEMLVQHGESRALSWQIRRDRFGGVYRAAGKWRDQTIATMAFQQLPETADQVAIYDGNLAVSYGRLVGEAQALAGYLRAIGLTPGEVISYQLPNWYEAVVINLAAAIGGFVVNPLVPIYRDAEVGFMLADCKSRILFVPERFRSYSYLDMVRRLRPNLPHLMNVVVVRDHEPSEFATFEQTISTSGMHCDPATVDPDEIKLILYTSGTTGRPKGVLHTHNTIMAAIHAFGDFWEVTPQDIIFMASPVSHITGYLYALEQPFVLGTPAVLMDIWQADTAVQLMRQHQCTIAFGATPFLKELAEAVERSGEPLSSLRLFPCGGAPVPPELAYRAARALKPCTVCRIYGASELAGPIAFGVRNGNARLAAETDGEIWNSEVRICDPATGQDLGQGAEGEILARGPQISVGYLDPNDDVKAFDEQGFFRTGDLGKIDPPGYIVTTGRSKDLIIRGGENLSPREIEDHLLEHPAIREAAVVGMPDARLGEAVCGFVVCESGRSIDQVEVSQFLVERRLAKQKIPVRIEELEELPKTPSGKIRKDLLRKMAADLLQS</sequence>
<dbReference type="Pfam" id="PF00501">
    <property type="entry name" value="AMP-binding"/>
    <property type="match status" value="1"/>
</dbReference>
<evidence type="ECO:0000256" key="3">
    <source>
        <dbReference type="ARBA" id="ARBA00051915"/>
    </source>
</evidence>
<dbReference type="InterPro" id="IPR025110">
    <property type="entry name" value="AMP-bd_C"/>
</dbReference>
<dbReference type="EC" id="6.2.1.44" evidence="4"/>
<dbReference type="Proteomes" id="UP000436483">
    <property type="component" value="Unassembled WGS sequence"/>
</dbReference>
<reference evidence="9 10" key="2">
    <citation type="submission" date="2020-01" db="EMBL/GenBank/DDBJ databases">
        <title>Microvirga sp. nov., an arsenate reduction bacterium isolated from Tibet hotspring sediments.</title>
        <authorList>
            <person name="Xian W.-D."/>
            <person name="Li W.-J."/>
        </authorList>
    </citation>
    <scope>NUCLEOTIDE SEQUENCE [LARGE SCALE GENOMIC DNA]</scope>
    <source>
        <strain evidence="9 10">KCTC 23863</strain>
    </source>
</reference>
<name>A0A7X3MWT0_9HYPH</name>
<comment type="similarity">
    <text evidence="1">Belongs to the ATP-dependent AMP-binding enzyme family.</text>
</comment>
<reference evidence="9 10" key="1">
    <citation type="submission" date="2019-12" db="EMBL/GenBank/DDBJ databases">
        <authorList>
            <person name="Yuan C.-G."/>
        </authorList>
    </citation>
    <scope>NUCLEOTIDE SEQUENCE [LARGE SCALE GENOMIC DNA]</scope>
    <source>
        <strain evidence="9 10">KCTC 23863</strain>
    </source>
</reference>
<evidence type="ECO:0000256" key="2">
    <source>
        <dbReference type="ARBA" id="ARBA00022598"/>
    </source>
</evidence>